<name>A0A183L5F6_9TREM</name>
<dbReference type="WBParaSite" id="SCUD_0002257401-mRNA-1">
    <property type="protein sequence ID" value="SCUD_0002257401-mRNA-1"/>
    <property type="gene ID" value="SCUD_0002257401"/>
</dbReference>
<organism evidence="3">
    <name type="scientific">Schistosoma curassoni</name>
    <dbReference type="NCBI Taxonomy" id="6186"/>
    <lineage>
        <taxon>Eukaryota</taxon>
        <taxon>Metazoa</taxon>
        <taxon>Spiralia</taxon>
        <taxon>Lophotrochozoa</taxon>
        <taxon>Platyhelminthes</taxon>
        <taxon>Trematoda</taxon>
        <taxon>Digenea</taxon>
        <taxon>Strigeidida</taxon>
        <taxon>Schistosomatoidea</taxon>
        <taxon>Schistosomatidae</taxon>
        <taxon>Schistosoma</taxon>
    </lineage>
</organism>
<reference evidence="1 2" key="2">
    <citation type="submission" date="2018-11" db="EMBL/GenBank/DDBJ databases">
        <authorList>
            <consortium name="Pathogen Informatics"/>
        </authorList>
    </citation>
    <scope>NUCLEOTIDE SEQUENCE [LARGE SCALE GENOMIC DNA]</scope>
    <source>
        <strain evidence="1">Dakar</strain>
        <strain evidence="2">Dakar, Senegal</strain>
    </source>
</reference>
<keyword evidence="2" id="KW-1185">Reference proteome</keyword>
<dbReference type="EMBL" id="UZAK01049850">
    <property type="protein sequence ID" value="VDP79373.1"/>
    <property type="molecule type" value="Genomic_DNA"/>
</dbReference>
<reference evidence="3" key="1">
    <citation type="submission" date="2016-06" db="UniProtKB">
        <authorList>
            <consortium name="WormBaseParasite"/>
        </authorList>
    </citation>
    <scope>IDENTIFICATION</scope>
</reference>
<sequence length="80" mass="9027">MEEGFSEDEAKSRIFIMDSKGLIVTLFLSSKNNSLLSRYRSNYIDFAYISVSTLTFLNTSSSLDKERNKSVCTGIWIGSL</sequence>
<protein>
    <submittedName>
        <fullName evidence="1 3">Uncharacterized protein</fullName>
    </submittedName>
</protein>
<accession>A0A183L5F6</accession>
<dbReference type="Proteomes" id="UP000279833">
    <property type="component" value="Unassembled WGS sequence"/>
</dbReference>
<evidence type="ECO:0000313" key="1">
    <source>
        <dbReference type="EMBL" id="VDP79373.1"/>
    </source>
</evidence>
<evidence type="ECO:0000313" key="3">
    <source>
        <dbReference type="WBParaSite" id="SCUD_0002257401-mRNA-1"/>
    </source>
</evidence>
<dbReference type="AlphaFoldDB" id="A0A183L5F6"/>
<gene>
    <name evidence="1" type="ORF">SCUD_LOCUS22571</name>
</gene>
<evidence type="ECO:0000313" key="2">
    <source>
        <dbReference type="Proteomes" id="UP000279833"/>
    </source>
</evidence>
<proteinExistence type="predicted"/>